<gene>
    <name evidence="1" type="ORF">GSMUA_113120.1</name>
</gene>
<reference evidence="2" key="2">
    <citation type="submission" date="2021-05" db="UniProtKB">
        <authorList>
            <consortium name="EnsemblPlants"/>
        </authorList>
    </citation>
    <scope>IDENTIFICATION</scope>
    <source>
        <strain evidence="2">subsp. malaccensis</strain>
    </source>
</reference>
<evidence type="ECO:0000313" key="3">
    <source>
        <dbReference type="Proteomes" id="UP000012960"/>
    </source>
</evidence>
<reference evidence="1" key="1">
    <citation type="submission" date="2021-03" db="EMBL/GenBank/DDBJ databases">
        <authorList>
            <consortium name="Genoscope - CEA"/>
            <person name="William W."/>
        </authorList>
    </citation>
    <scope>NUCLEOTIDE SEQUENCE</scope>
    <source>
        <strain evidence="1">Doubled-haploid Pahang</strain>
    </source>
</reference>
<name>A0A804IM88_MUSAM</name>
<evidence type="ECO:0000313" key="2">
    <source>
        <dbReference type="EnsemblPlants" id="Ma04_p07870.1"/>
    </source>
</evidence>
<dbReference type="InParanoid" id="A0A804IM88"/>
<protein>
    <submittedName>
        <fullName evidence="1">(wild Malaysian banana) hypothetical protein</fullName>
    </submittedName>
</protein>
<dbReference type="AlphaFoldDB" id="A0A804IM88"/>
<dbReference type="PANTHER" id="PTHR43139:SF61">
    <property type="entry name" value="ALPHA_BETA-HYDROLASES SUPERFAMILY PROTEIN"/>
    <property type="match status" value="1"/>
</dbReference>
<dbReference type="Proteomes" id="UP000012960">
    <property type="component" value="Unplaced"/>
</dbReference>
<evidence type="ECO:0000313" key="1">
    <source>
        <dbReference type="EMBL" id="CAG1841517.1"/>
    </source>
</evidence>
<organism evidence="2 3">
    <name type="scientific">Musa acuminata subsp. malaccensis</name>
    <name type="common">Wild banana</name>
    <name type="synonym">Musa malaccensis</name>
    <dbReference type="NCBI Taxonomy" id="214687"/>
    <lineage>
        <taxon>Eukaryota</taxon>
        <taxon>Viridiplantae</taxon>
        <taxon>Streptophyta</taxon>
        <taxon>Embryophyta</taxon>
        <taxon>Tracheophyta</taxon>
        <taxon>Spermatophyta</taxon>
        <taxon>Magnoliopsida</taxon>
        <taxon>Liliopsida</taxon>
        <taxon>Zingiberales</taxon>
        <taxon>Musaceae</taxon>
        <taxon>Musa</taxon>
    </lineage>
</organism>
<dbReference type="EnsemblPlants" id="Ma04_t07870.1">
    <property type="protein sequence ID" value="Ma04_p07870.1"/>
    <property type="gene ID" value="Ma04_g07870"/>
</dbReference>
<dbReference type="PANTHER" id="PTHR43139">
    <property type="entry name" value="SI:DKEY-122A22.2"/>
    <property type="match status" value="1"/>
</dbReference>
<dbReference type="Gramene" id="Ma04_t07870.1">
    <property type="protein sequence ID" value="Ma04_p07870.1"/>
    <property type="gene ID" value="Ma04_g07870"/>
</dbReference>
<dbReference type="InterPro" id="IPR052370">
    <property type="entry name" value="Meta-cleavage_hydrolase"/>
</dbReference>
<dbReference type="EMBL" id="HG996469">
    <property type="protein sequence ID" value="CAG1841517.1"/>
    <property type="molecule type" value="Genomic_DNA"/>
</dbReference>
<keyword evidence="3" id="KW-1185">Reference proteome</keyword>
<sequence length="125" mass="14588">MGTKALLSVSTYRKLWFPNCFHRDFLEVMFTYRKERAEMLETLVISCQKPSALLSSRRCTPLFIVLSETRLKSNTTPTLSPRLGERITLKSIEKPSHLIHLERPFVHNRCLKEFFVLIHAPVSQK</sequence>
<proteinExistence type="predicted"/>
<accession>A0A804IM88</accession>